<evidence type="ECO:0000313" key="6">
    <source>
        <dbReference type="EMBL" id="MBH5333359.1"/>
    </source>
</evidence>
<keyword evidence="1 3" id="KW-0560">Oxidoreductase</keyword>
<dbReference type="InterPro" id="IPR016162">
    <property type="entry name" value="Ald_DH_N"/>
</dbReference>
<dbReference type="Pfam" id="PF00171">
    <property type="entry name" value="Aldedh"/>
    <property type="match status" value="1"/>
</dbReference>
<organism evidence="6 7">
    <name type="scientific">Streptomyces pactum</name>
    <dbReference type="NCBI Taxonomy" id="68249"/>
    <lineage>
        <taxon>Bacteria</taxon>
        <taxon>Bacillati</taxon>
        <taxon>Actinomycetota</taxon>
        <taxon>Actinomycetes</taxon>
        <taxon>Kitasatosporales</taxon>
        <taxon>Streptomycetaceae</taxon>
        <taxon>Streptomyces</taxon>
    </lineage>
</organism>
<dbReference type="EMBL" id="JACYXC010000001">
    <property type="protein sequence ID" value="MBH5333359.1"/>
    <property type="molecule type" value="Genomic_DNA"/>
</dbReference>
<evidence type="ECO:0000256" key="4">
    <source>
        <dbReference type="SAM" id="MobiDB-lite"/>
    </source>
</evidence>
<protein>
    <submittedName>
        <fullName evidence="6">Aldehyde dehydrogenase</fullName>
    </submittedName>
</protein>
<dbReference type="InterPro" id="IPR016160">
    <property type="entry name" value="Ald_DH_CS_CYS"/>
</dbReference>
<dbReference type="PROSITE" id="PS00687">
    <property type="entry name" value="ALDEHYDE_DEHYDR_GLU"/>
    <property type="match status" value="1"/>
</dbReference>
<comment type="caution">
    <text evidence="6">The sequence shown here is derived from an EMBL/GenBank/DDBJ whole genome shotgun (WGS) entry which is preliminary data.</text>
</comment>
<feature type="domain" description="Aldehyde dehydrogenase" evidence="5">
    <location>
        <begin position="47"/>
        <end position="492"/>
    </location>
</feature>
<dbReference type="InterPro" id="IPR016161">
    <property type="entry name" value="Ald_DH/histidinol_DH"/>
</dbReference>
<comment type="similarity">
    <text evidence="3">Belongs to the aldehyde dehydrogenase family.</text>
</comment>
<name>A0ABS0NDT5_9ACTN</name>
<dbReference type="SUPFAM" id="SSF53720">
    <property type="entry name" value="ALDH-like"/>
    <property type="match status" value="1"/>
</dbReference>
<evidence type="ECO:0000256" key="2">
    <source>
        <dbReference type="PROSITE-ProRule" id="PRU10007"/>
    </source>
</evidence>
<feature type="compositionally biased region" description="Basic and acidic residues" evidence="4">
    <location>
        <begin position="22"/>
        <end position="37"/>
    </location>
</feature>
<evidence type="ECO:0000259" key="5">
    <source>
        <dbReference type="Pfam" id="PF00171"/>
    </source>
</evidence>
<dbReference type="InterPro" id="IPR029510">
    <property type="entry name" value="Ald_DH_CS_GLU"/>
</dbReference>
<dbReference type="PANTHER" id="PTHR11699">
    <property type="entry name" value="ALDEHYDE DEHYDROGENASE-RELATED"/>
    <property type="match status" value="1"/>
</dbReference>
<proteinExistence type="inferred from homology"/>
<dbReference type="Gene3D" id="3.40.309.10">
    <property type="entry name" value="Aldehyde Dehydrogenase, Chain A, domain 2"/>
    <property type="match status" value="1"/>
</dbReference>
<dbReference type="InterPro" id="IPR015590">
    <property type="entry name" value="Aldehyde_DH_dom"/>
</dbReference>
<keyword evidence="7" id="KW-1185">Reference proteome</keyword>
<dbReference type="Gene3D" id="3.40.605.10">
    <property type="entry name" value="Aldehyde Dehydrogenase, Chain A, domain 1"/>
    <property type="match status" value="1"/>
</dbReference>
<accession>A0ABS0NDT5</accession>
<sequence length="499" mass="52517">MPQAHAQRSVPLPSTPRTGRGGGHDTDHRRAAAHDPRTGTPRGETLDELDVLNPATEEVIATVPAAGRTDVDTAVARAARAQERWAALAPGDRARLLRRFAATVDDHLEELAALEVREAGHPIGNARWEAGNVRDLLDYAAGGVERLTGRQIPVPGGLDVTFHEPLGVVAVIAPWNFPMPIAAWGTAPALAAGNAVLLKPAETTPLTALRLAELALVAGLPEGLFQVLPGEGPIAGGALVEHPGVAKIVFTGSTAVGKEIMARCAATVKRVTLELGGKSPNIVFADADIEAAAAAAPGSFLDNTGQDCCARSRILVHAPVYDRFLELLEPAVRAFTAGDPADPATSMGPLISAAQRERVRSYVPETAPAAIRGETPAGKGFWYPATVLEGRPDDRTAVEEIFGPVAVVIPFADETEAVRLANATDYGLSGSIWTRDVGRAVRVSRAVAAGNLSVNSHRSVRYWTPFGGFRQSGLGRELGPDALHAFTETKNVFISTEES</sequence>
<feature type="region of interest" description="Disordered" evidence="4">
    <location>
        <begin position="1"/>
        <end position="45"/>
    </location>
</feature>
<dbReference type="Proteomes" id="UP000807371">
    <property type="component" value="Unassembled WGS sequence"/>
</dbReference>
<reference evidence="6 7" key="1">
    <citation type="submission" date="2020-09" db="EMBL/GenBank/DDBJ databases">
        <title>Biosynthesis of the nuclear factor of activated T cells inhibitor NFAT-133 and its congeners in Streptomyces pactum.</title>
        <authorList>
            <person name="Zhou W."/>
            <person name="Posri P."/>
            <person name="Abugrain M.E."/>
            <person name="Weisberg A.J."/>
            <person name="Chang J.H."/>
            <person name="Mahmud T."/>
        </authorList>
    </citation>
    <scope>NUCLEOTIDE SEQUENCE [LARGE SCALE GENOMIC DNA]</scope>
    <source>
        <strain evidence="6 7">ATCC 27456</strain>
    </source>
</reference>
<dbReference type="PROSITE" id="PS00070">
    <property type="entry name" value="ALDEHYDE_DEHYDR_CYS"/>
    <property type="match status" value="1"/>
</dbReference>
<evidence type="ECO:0000256" key="3">
    <source>
        <dbReference type="RuleBase" id="RU003345"/>
    </source>
</evidence>
<evidence type="ECO:0000256" key="1">
    <source>
        <dbReference type="ARBA" id="ARBA00023002"/>
    </source>
</evidence>
<gene>
    <name evidence="6" type="ORF">IHE55_00495</name>
</gene>
<evidence type="ECO:0000313" key="7">
    <source>
        <dbReference type="Proteomes" id="UP000807371"/>
    </source>
</evidence>
<dbReference type="InterPro" id="IPR016163">
    <property type="entry name" value="Ald_DH_C"/>
</dbReference>
<feature type="active site" evidence="2">
    <location>
        <position position="274"/>
    </location>
</feature>